<dbReference type="CDD" id="cd07814">
    <property type="entry name" value="SRPBCC_CalC_Aha1-like"/>
    <property type="match status" value="1"/>
</dbReference>
<dbReference type="InterPro" id="IPR013538">
    <property type="entry name" value="ASHA1/2-like_C"/>
</dbReference>
<dbReference type="InterPro" id="IPR023393">
    <property type="entry name" value="START-like_dom_sf"/>
</dbReference>
<accession>A0ABU7RY85</accession>
<evidence type="ECO:0000259" key="2">
    <source>
        <dbReference type="Pfam" id="PF08327"/>
    </source>
</evidence>
<name>A0ABU7RY85_9ACTN</name>
<reference evidence="3 4" key="1">
    <citation type="submission" date="2024-01" db="EMBL/GenBank/DDBJ databases">
        <title>Genome insights into Plantactinospora sonchi sp. nov.</title>
        <authorList>
            <person name="Wang L."/>
        </authorList>
    </citation>
    <scope>NUCLEOTIDE SEQUENCE [LARGE SCALE GENOMIC DNA]</scope>
    <source>
        <strain evidence="3 4">NEAU-QY2</strain>
    </source>
</reference>
<dbReference type="Gene3D" id="3.30.530.20">
    <property type="match status" value="1"/>
</dbReference>
<evidence type="ECO:0000313" key="4">
    <source>
        <dbReference type="Proteomes" id="UP001332243"/>
    </source>
</evidence>
<dbReference type="EMBL" id="JAZGQK010000021">
    <property type="protein sequence ID" value="MEE6261461.1"/>
    <property type="molecule type" value="Genomic_DNA"/>
</dbReference>
<comment type="caution">
    <text evidence="3">The sequence shown here is derived from an EMBL/GenBank/DDBJ whole genome shotgun (WGS) entry which is preliminary data.</text>
</comment>
<organism evidence="3 4">
    <name type="scientific">Plantactinospora sonchi</name>
    <dbReference type="NCBI Taxonomy" id="1544735"/>
    <lineage>
        <taxon>Bacteria</taxon>
        <taxon>Bacillati</taxon>
        <taxon>Actinomycetota</taxon>
        <taxon>Actinomycetes</taxon>
        <taxon>Micromonosporales</taxon>
        <taxon>Micromonosporaceae</taxon>
        <taxon>Plantactinospora</taxon>
    </lineage>
</organism>
<sequence>MTDDQGVIRVDQYLGHPPARVWRALTDPDLLADWFMPNDFKPVPGHRFTFRTTPRPDQGFDGLVHCEVLELEPERRLRLAWRGGRLDSTVTWTLAAEGRGTRLFVEHAGFDPDDPDHQRTFAIMSGGWRSHVLRRLAATLDASDTPETGDRSG</sequence>
<protein>
    <submittedName>
        <fullName evidence="3">SRPBCC domain-containing protein</fullName>
    </submittedName>
</protein>
<keyword evidence="4" id="KW-1185">Reference proteome</keyword>
<feature type="domain" description="Activator of Hsp90 ATPase homologue 1/2-like C-terminal" evidence="2">
    <location>
        <begin position="16"/>
        <end position="140"/>
    </location>
</feature>
<evidence type="ECO:0000313" key="3">
    <source>
        <dbReference type="EMBL" id="MEE6261461.1"/>
    </source>
</evidence>
<comment type="similarity">
    <text evidence="1">Belongs to the AHA1 family.</text>
</comment>
<dbReference type="Pfam" id="PF08327">
    <property type="entry name" value="AHSA1"/>
    <property type="match status" value="1"/>
</dbReference>
<gene>
    <name evidence="3" type="ORF">V1633_23540</name>
</gene>
<dbReference type="RefSeq" id="WP_331216549.1">
    <property type="nucleotide sequence ID" value="NZ_JAZGQK010000021.1"/>
</dbReference>
<dbReference type="Proteomes" id="UP001332243">
    <property type="component" value="Unassembled WGS sequence"/>
</dbReference>
<dbReference type="SUPFAM" id="SSF55961">
    <property type="entry name" value="Bet v1-like"/>
    <property type="match status" value="1"/>
</dbReference>
<evidence type="ECO:0000256" key="1">
    <source>
        <dbReference type="ARBA" id="ARBA00006817"/>
    </source>
</evidence>
<proteinExistence type="inferred from homology"/>